<dbReference type="AlphaFoldDB" id="A0A6I2GVG9"/>
<comment type="cofactor">
    <cofactor evidence="5">
        <name>Mn(2+)</name>
        <dbReference type="ChEBI" id="CHEBI:29035"/>
    </cofactor>
    <text evidence="5">The Mn(2+) ion enhances activity.</text>
</comment>
<dbReference type="Pfam" id="PF07687">
    <property type="entry name" value="M20_dimer"/>
    <property type="match status" value="1"/>
</dbReference>
<keyword evidence="5" id="KW-0464">Manganese</keyword>
<evidence type="ECO:0000256" key="1">
    <source>
        <dbReference type="ARBA" id="ARBA00022605"/>
    </source>
</evidence>
<dbReference type="InterPro" id="IPR036264">
    <property type="entry name" value="Bact_exopeptidase_dim_dom"/>
</dbReference>
<dbReference type="InterPro" id="IPR002933">
    <property type="entry name" value="Peptidase_M20"/>
</dbReference>
<gene>
    <name evidence="7" type="ORF">GIY09_00250</name>
</gene>
<dbReference type="InterPro" id="IPR011650">
    <property type="entry name" value="Peptidase_M20_dimer"/>
</dbReference>
<evidence type="ECO:0000256" key="3">
    <source>
        <dbReference type="ARBA" id="ARBA00022915"/>
    </source>
</evidence>
<dbReference type="PIRSF" id="PIRSF005962">
    <property type="entry name" value="Pept_M20D_amidohydro"/>
    <property type="match status" value="1"/>
</dbReference>
<accession>A0A6I2GVG9</accession>
<dbReference type="InterPro" id="IPR017439">
    <property type="entry name" value="Amidohydrolase"/>
</dbReference>
<dbReference type="GO" id="GO:0046872">
    <property type="term" value="F:metal ion binding"/>
    <property type="evidence" value="ECO:0007669"/>
    <property type="project" value="UniProtKB-KW"/>
</dbReference>
<evidence type="ECO:0000313" key="8">
    <source>
        <dbReference type="Proteomes" id="UP000430975"/>
    </source>
</evidence>
<comment type="caution">
    <text evidence="7">The sequence shown here is derived from an EMBL/GenBank/DDBJ whole genome shotgun (WGS) entry which is preliminary data.</text>
</comment>
<proteinExistence type="predicted"/>
<dbReference type="GO" id="GO:0009085">
    <property type="term" value="P:lysine biosynthetic process"/>
    <property type="evidence" value="ECO:0007669"/>
    <property type="project" value="UniProtKB-KW"/>
</dbReference>
<evidence type="ECO:0000259" key="6">
    <source>
        <dbReference type="Pfam" id="PF07687"/>
    </source>
</evidence>
<protein>
    <submittedName>
        <fullName evidence="7">Amidohydrolase</fullName>
    </submittedName>
</protein>
<keyword evidence="4" id="KW-0457">Lysine biosynthesis</keyword>
<keyword evidence="1" id="KW-0028">Amino-acid biosynthesis</keyword>
<dbReference type="Gene3D" id="3.30.70.360">
    <property type="match status" value="1"/>
</dbReference>
<feature type="binding site" evidence="5">
    <location>
        <position position="142"/>
    </location>
    <ligand>
        <name>Mn(2+)</name>
        <dbReference type="ChEBI" id="CHEBI:29035"/>
        <label>2</label>
    </ligand>
</feature>
<dbReference type="RefSeq" id="WP_153862863.1">
    <property type="nucleotide sequence ID" value="NZ_WJQS01000001.1"/>
</dbReference>
<name>A0A6I2GVG9_9LACT</name>
<feature type="binding site" evidence="5">
    <location>
        <position position="365"/>
    </location>
    <ligand>
        <name>Mn(2+)</name>
        <dbReference type="ChEBI" id="CHEBI:29035"/>
        <label>2</label>
    </ligand>
</feature>
<feature type="binding site" evidence="5">
    <location>
        <position position="106"/>
    </location>
    <ligand>
        <name>Mn(2+)</name>
        <dbReference type="ChEBI" id="CHEBI:29035"/>
        <label>2</label>
    </ligand>
</feature>
<evidence type="ECO:0000313" key="7">
    <source>
        <dbReference type="EMBL" id="MRI84333.1"/>
    </source>
</evidence>
<feature type="domain" description="Peptidase M20 dimerisation" evidence="6">
    <location>
        <begin position="190"/>
        <end position="281"/>
    </location>
</feature>
<dbReference type="PANTHER" id="PTHR11014:SF63">
    <property type="entry name" value="METALLOPEPTIDASE, PUTATIVE (AFU_ORTHOLOGUE AFUA_6G09600)-RELATED"/>
    <property type="match status" value="1"/>
</dbReference>
<dbReference type="GO" id="GO:0050118">
    <property type="term" value="F:N-acetyldiaminopimelate deacetylase activity"/>
    <property type="evidence" value="ECO:0007669"/>
    <property type="project" value="UniProtKB-ARBA"/>
</dbReference>
<evidence type="ECO:0000256" key="2">
    <source>
        <dbReference type="ARBA" id="ARBA00022801"/>
    </source>
</evidence>
<dbReference type="Pfam" id="PF01546">
    <property type="entry name" value="Peptidase_M20"/>
    <property type="match status" value="1"/>
</dbReference>
<feature type="binding site" evidence="5">
    <location>
        <position position="166"/>
    </location>
    <ligand>
        <name>Mn(2+)</name>
        <dbReference type="ChEBI" id="CHEBI:29035"/>
        <label>2</label>
    </ligand>
</feature>
<sequence>MVNLLPEIEALQEQLTEWRRHFHRNPEPSLQEYETAAYIQNLLTQWDIPFDKIEETGTLATITGTKIDPNQTHRKILLRADIDALELPDQKNAEYSSTKPGLNHACGHDAHTAALLGATYYLANHREQFAGTVLIAFQQAEEIGGGARHFVSSGLLEGVGQVFGIHVDPEVPYGSVEAVAGAQNASCDIFTIEVFGKNAHVAKPHQGTDALIAGANIVTELQNIVARQTDPQEPVVVGIGVFESGTRYNIVADHAIIKGTVRALSHESREQTLEKVKQIAKLTAEIHGANVTFENWDAALPVINDEEAAQRAARIAGSLVGLDQVITAKKASMGADDFAAFLVDIQGIYARVGVNSSAETSFGLHHNQFDLDERALPLMANFHVAYALDYLNEA</sequence>
<dbReference type="GO" id="GO:0019877">
    <property type="term" value="P:diaminopimelate biosynthetic process"/>
    <property type="evidence" value="ECO:0007669"/>
    <property type="project" value="UniProtKB-KW"/>
</dbReference>
<dbReference type="PANTHER" id="PTHR11014">
    <property type="entry name" value="PEPTIDASE M20 FAMILY MEMBER"/>
    <property type="match status" value="1"/>
</dbReference>
<evidence type="ECO:0000256" key="5">
    <source>
        <dbReference type="PIRSR" id="PIRSR005962-1"/>
    </source>
</evidence>
<keyword evidence="8" id="KW-1185">Reference proteome</keyword>
<dbReference type="Proteomes" id="UP000430975">
    <property type="component" value="Unassembled WGS sequence"/>
</dbReference>
<organism evidence="7 8">
    <name type="scientific">Fundicoccus ignavus</name>
    <dbReference type="NCBI Taxonomy" id="2664442"/>
    <lineage>
        <taxon>Bacteria</taxon>
        <taxon>Bacillati</taxon>
        <taxon>Bacillota</taxon>
        <taxon>Bacilli</taxon>
        <taxon>Lactobacillales</taxon>
        <taxon>Aerococcaceae</taxon>
        <taxon>Fundicoccus</taxon>
    </lineage>
</organism>
<evidence type="ECO:0000256" key="4">
    <source>
        <dbReference type="ARBA" id="ARBA00023154"/>
    </source>
</evidence>
<dbReference type="EMBL" id="WJQS01000001">
    <property type="protein sequence ID" value="MRI84333.1"/>
    <property type="molecule type" value="Genomic_DNA"/>
</dbReference>
<dbReference type="SUPFAM" id="SSF53187">
    <property type="entry name" value="Zn-dependent exopeptidases"/>
    <property type="match status" value="1"/>
</dbReference>
<keyword evidence="2 7" id="KW-0378">Hydrolase</keyword>
<dbReference type="Gene3D" id="3.40.630.10">
    <property type="entry name" value="Zn peptidases"/>
    <property type="match status" value="1"/>
</dbReference>
<dbReference type="SUPFAM" id="SSF55031">
    <property type="entry name" value="Bacterial exopeptidase dimerisation domain"/>
    <property type="match status" value="1"/>
</dbReference>
<keyword evidence="5" id="KW-0479">Metal-binding</keyword>
<feature type="binding site" evidence="5">
    <location>
        <position position="108"/>
    </location>
    <ligand>
        <name>Mn(2+)</name>
        <dbReference type="ChEBI" id="CHEBI:29035"/>
        <label>2</label>
    </ligand>
</feature>
<reference evidence="7 8" key="1">
    <citation type="submission" date="2019-11" db="EMBL/GenBank/DDBJ databases">
        <title>Characterisation of Fundicoccus ignavus gen. nov. sp. nov., a novel genus of the family Aerococcaceae isolated from bulk tank milk.</title>
        <authorList>
            <person name="Siebert A."/>
            <person name="Huptas C."/>
            <person name="Wenning M."/>
            <person name="Scherer S."/>
            <person name="Doll E.V."/>
        </authorList>
    </citation>
    <scope>NUCLEOTIDE SEQUENCE [LARGE SCALE GENOMIC DNA]</scope>
    <source>
        <strain evidence="7 8">WS4759</strain>
    </source>
</reference>
<dbReference type="FunFam" id="3.30.70.360:FF:000001">
    <property type="entry name" value="N-acetyldiaminopimelate deacetylase"/>
    <property type="match status" value="1"/>
</dbReference>
<keyword evidence="3" id="KW-0220">Diaminopimelate biosynthesis</keyword>
<dbReference type="NCBIfam" id="TIGR01891">
    <property type="entry name" value="amidohydrolases"/>
    <property type="match status" value="1"/>
</dbReference>